<feature type="coiled-coil region" evidence="9">
    <location>
        <begin position="35"/>
        <end position="95"/>
    </location>
</feature>
<dbReference type="GO" id="GO:0006886">
    <property type="term" value="P:intracellular protein transport"/>
    <property type="evidence" value="ECO:0007669"/>
    <property type="project" value="InterPro"/>
</dbReference>
<dbReference type="GO" id="GO:0006896">
    <property type="term" value="P:Golgi to vacuole transport"/>
    <property type="evidence" value="ECO:0007669"/>
    <property type="project" value="TreeGrafter"/>
</dbReference>
<dbReference type="InterPro" id="IPR007705">
    <property type="entry name" value="Vesicle_trsprt_v-SNARE_N"/>
</dbReference>
<dbReference type="GO" id="GO:0005829">
    <property type="term" value="C:cytosol"/>
    <property type="evidence" value="ECO:0007669"/>
    <property type="project" value="GOC"/>
</dbReference>
<dbReference type="KEGG" id="aplc:110973220"/>
<organism evidence="12 13">
    <name type="scientific">Acanthaster planci</name>
    <name type="common">Crown-of-thorns starfish</name>
    <dbReference type="NCBI Taxonomy" id="133434"/>
    <lineage>
        <taxon>Eukaryota</taxon>
        <taxon>Metazoa</taxon>
        <taxon>Echinodermata</taxon>
        <taxon>Eleutherozoa</taxon>
        <taxon>Asterozoa</taxon>
        <taxon>Asteroidea</taxon>
        <taxon>Valvatacea</taxon>
        <taxon>Valvatida</taxon>
        <taxon>Acanthasteridae</taxon>
        <taxon>Acanthaster</taxon>
    </lineage>
</organism>
<dbReference type="Pfam" id="PF05008">
    <property type="entry name" value="V-SNARE"/>
    <property type="match status" value="1"/>
</dbReference>
<evidence type="ECO:0000256" key="6">
    <source>
        <dbReference type="ARBA" id="ARBA00023054"/>
    </source>
</evidence>
<dbReference type="GO" id="GO:0016236">
    <property type="term" value="P:macroautophagy"/>
    <property type="evidence" value="ECO:0007669"/>
    <property type="project" value="TreeGrafter"/>
</dbReference>
<keyword evidence="7 10" id="KW-0472">Membrane</keyword>
<dbReference type="PANTHER" id="PTHR21230">
    <property type="entry name" value="VESICLE TRANSPORT V-SNARE PROTEIN VTI1-RELATED"/>
    <property type="match status" value="1"/>
</dbReference>
<dbReference type="GO" id="GO:0042147">
    <property type="term" value="P:retrograde transport, endosome to Golgi"/>
    <property type="evidence" value="ECO:0007669"/>
    <property type="project" value="TreeGrafter"/>
</dbReference>
<dbReference type="GO" id="GO:0031902">
    <property type="term" value="C:late endosome membrane"/>
    <property type="evidence" value="ECO:0007669"/>
    <property type="project" value="TreeGrafter"/>
</dbReference>
<evidence type="ECO:0000259" key="11">
    <source>
        <dbReference type="Pfam" id="PF05008"/>
    </source>
</evidence>
<dbReference type="InterPro" id="IPR038407">
    <property type="entry name" value="v-SNARE_N_sf"/>
</dbReference>
<dbReference type="Pfam" id="PF12352">
    <property type="entry name" value="V-SNARE_C"/>
    <property type="match status" value="1"/>
</dbReference>
<reference evidence="13" key="1">
    <citation type="submission" date="2025-08" db="UniProtKB">
        <authorList>
            <consortium name="RefSeq"/>
        </authorList>
    </citation>
    <scope>IDENTIFICATION</scope>
</reference>
<feature type="domain" description="Vesicle transport v-SNARE N-terminal" evidence="11">
    <location>
        <begin position="3"/>
        <end position="92"/>
    </location>
</feature>
<keyword evidence="2" id="KW-0813">Transport</keyword>
<dbReference type="AlphaFoldDB" id="A0A8B7XHI2"/>
<evidence type="ECO:0000256" key="4">
    <source>
        <dbReference type="ARBA" id="ARBA00022927"/>
    </source>
</evidence>
<keyword evidence="3 10" id="KW-0812">Transmembrane</keyword>
<dbReference type="OrthoDB" id="430637at2759"/>
<comment type="subcellular location">
    <subcellularLocation>
        <location evidence="8">Endomembrane system</location>
        <topology evidence="8">Single-pass type IV membrane protein</topology>
    </subcellularLocation>
</comment>
<dbReference type="SUPFAM" id="SSF58038">
    <property type="entry name" value="SNARE fusion complex"/>
    <property type="match status" value="1"/>
</dbReference>
<dbReference type="GO" id="GO:0005484">
    <property type="term" value="F:SNAP receptor activity"/>
    <property type="evidence" value="ECO:0007669"/>
    <property type="project" value="TreeGrafter"/>
</dbReference>
<dbReference type="GO" id="GO:0031201">
    <property type="term" value="C:SNARE complex"/>
    <property type="evidence" value="ECO:0007669"/>
    <property type="project" value="TreeGrafter"/>
</dbReference>
<dbReference type="PANTHER" id="PTHR21230:SF26">
    <property type="entry name" value="VESICLE TRANSPORT THROUGH INTERACTION WITH T-SNARES HOMOLOG 1A"/>
    <property type="match status" value="1"/>
</dbReference>
<evidence type="ECO:0000313" key="12">
    <source>
        <dbReference type="Proteomes" id="UP000694845"/>
    </source>
</evidence>
<name>A0A8B7XHI2_ACAPL</name>
<keyword evidence="12" id="KW-1185">Reference proteome</keyword>
<dbReference type="SUPFAM" id="SSF47661">
    <property type="entry name" value="t-snare proteins"/>
    <property type="match status" value="1"/>
</dbReference>
<dbReference type="GO" id="GO:0005794">
    <property type="term" value="C:Golgi apparatus"/>
    <property type="evidence" value="ECO:0007669"/>
    <property type="project" value="TreeGrafter"/>
</dbReference>
<dbReference type="Gene3D" id="1.20.58.400">
    <property type="entry name" value="t-snare proteins"/>
    <property type="match status" value="1"/>
</dbReference>
<dbReference type="GO" id="GO:0012507">
    <property type="term" value="C:ER to Golgi transport vesicle membrane"/>
    <property type="evidence" value="ECO:0007669"/>
    <property type="project" value="TreeGrafter"/>
</dbReference>
<keyword evidence="4" id="KW-0653">Protein transport</keyword>
<evidence type="ECO:0000313" key="13">
    <source>
        <dbReference type="RefSeq" id="XP_022079567.1"/>
    </source>
</evidence>
<evidence type="ECO:0000256" key="7">
    <source>
        <dbReference type="ARBA" id="ARBA00023136"/>
    </source>
</evidence>
<evidence type="ECO:0000256" key="10">
    <source>
        <dbReference type="SAM" id="Phobius"/>
    </source>
</evidence>
<feature type="transmembrane region" description="Helical" evidence="10">
    <location>
        <begin position="220"/>
        <end position="241"/>
    </location>
</feature>
<accession>A0A8B7XHI2</accession>
<protein>
    <submittedName>
        <fullName evidence="13">Vesicle transport through interaction with t-SNAREs homolog 1A-like isoform X1</fullName>
    </submittedName>
</protein>
<dbReference type="GO" id="GO:0005789">
    <property type="term" value="C:endoplasmic reticulum membrane"/>
    <property type="evidence" value="ECO:0007669"/>
    <property type="project" value="TreeGrafter"/>
</dbReference>
<keyword evidence="6 9" id="KW-0175">Coiled coil</keyword>
<evidence type="ECO:0000256" key="9">
    <source>
        <dbReference type="SAM" id="Coils"/>
    </source>
</evidence>
<dbReference type="InterPro" id="IPR010989">
    <property type="entry name" value="SNARE"/>
</dbReference>
<dbReference type="GO" id="GO:0006891">
    <property type="term" value="P:intra-Golgi vesicle-mediated transport"/>
    <property type="evidence" value="ECO:0007669"/>
    <property type="project" value="TreeGrafter"/>
</dbReference>
<evidence type="ECO:0000256" key="2">
    <source>
        <dbReference type="ARBA" id="ARBA00022448"/>
    </source>
</evidence>
<dbReference type="GeneID" id="110973220"/>
<dbReference type="GO" id="GO:0048280">
    <property type="term" value="P:vesicle fusion with Golgi apparatus"/>
    <property type="evidence" value="ECO:0007669"/>
    <property type="project" value="TreeGrafter"/>
</dbReference>
<dbReference type="GO" id="GO:0000149">
    <property type="term" value="F:SNARE binding"/>
    <property type="evidence" value="ECO:0007669"/>
    <property type="project" value="TreeGrafter"/>
</dbReference>
<evidence type="ECO:0000256" key="1">
    <source>
        <dbReference type="ARBA" id="ARBA00006108"/>
    </source>
</evidence>
<dbReference type="Proteomes" id="UP000694845">
    <property type="component" value="Unplaced"/>
</dbReference>
<gene>
    <name evidence="13" type="primary">LOC110973220</name>
</gene>
<evidence type="ECO:0000256" key="8">
    <source>
        <dbReference type="ARBA" id="ARBA00046280"/>
    </source>
</evidence>
<sequence length="244" mass="27996">MASAAMEEFEHQFASISAEITTKINKIPQLTGNEKKQLSSSAERQIDEARELLEQMDLEVRTIPSSDRQKYSTRLRSYEAELTRLEKDLRKAKIAFRDGDASREELLGIDDPRNSEDQRARLLDNTERLERSGKKLEAGYRMTIETGTFARFYKKDVTSASTIGEHVLAEELGQGILENLHKDREKIQRSRARLRETDAGVGQSSRVLSGMMRRIIQNRILMVFLAIVFLAIIIIIIYFMAKKK</sequence>
<dbReference type="FunFam" id="1.20.58.400:FF:000001">
    <property type="entry name" value="Vesicle transport through interaction with t-SNAREs homolog 1A"/>
    <property type="match status" value="1"/>
</dbReference>
<evidence type="ECO:0000256" key="5">
    <source>
        <dbReference type="ARBA" id="ARBA00022989"/>
    </source>
</evidence>
<proteinExistence type="inferred from homology"/>
<comment type="similarity">
    <text evidence="1">Belongs to the VTI1 family.</text>
</comment>
<dbReference type="RefSeq" id="XP_022079567.1">
    <property type="nucleotide sequence ID" value="XM_022223875.1"/>
</dbReference>
<evidence type="ECO:0000256" key="3">
    <source>
        <dbReference type="ARBA" id="ARBA00022692"/>
    </source>
</evidence>
<keyword evidence="5 10" id="KW-1133">Transmembrane helix</keyword>
<dbReference type="Gene3D" id="1.20.5.110">
    <property type="match status" value="2"/>
</dbReference>